<proteinExistence type="predicted"/>
<dbReference type="GO" id="GO:0005829">
    <property type="term" value="C:cytosol"/>
    <property type="evidence" value="ECO:0007669"/>
    <property type="project" value="TreeGrafter"/>
</dbReference>
<dbReference type="InterPro" id="IPR014830">
    <property type="entry name" value="Glycolipid_transfer_prot_dom"/>
</dbReference>
<protein>
    <recommendedName>
        <fullName evidence="1">Glycolipid transfer protein domain-containing protein</fullName>
    </recommendedName>
</protein>
<name>A0A3P6Q9R1_DIBLA</name>
<dbReference type="PANTHER" id="PTHR10219:SF43">
    <property type="entry name" value="GLYCOLIPID TRANSFER PROTEIN DOMAIN-CONTAINING PROTEIN"/>
    <property type="match status" value="1"/>
</dbReference>
<feature type="domain" description="Glycolipid transfer protein" evidence="1">
    <location>
        <begin position="8"/>
        <end position="52"/>
    </location>
</feature>
<evidence type="ECO:0000313" key="2">
    <source>
        <dbReference type="EMBL" id="VDK39073.1"/>
    </source>
</evidence>
<accession>A0A3P6Q9R1</accession>
<evidence type="ECO:0000259" key="1">
    <source>
        <dbReference type="Pfam" id="PF08718"/>
    </source>
</evidence>
<organism evidence="2 3">
    <name type="scientific">Dibothriocephalus latus</name>
    <name type="common">Fish tapeworm</name>
    <name type="synonym">Diphyllobothrium latum</name>
    <dbReference type="NCBI Taxonomy" id="60516"/>
    <lineage>
        <taxon>Eukaryota</taxon>
        <taxon>Metazoa</taxon>
        <taxon>Spiralia</taxon>
        <taxon>Lophotrochozoa</taxon>
        <taxon>Platyhelminthes</taxon>
        <taxon>Cestoda</taxon>
        <taxon>Eucestoda</taxon>
        <taxon>Diphyllobothriidea</taxon>
        <taxon>Diphyllobothriidae</taxon>
        <taxon>Dibothriocephalus</taxon>
    </lineage>
</organism>
<evidence type="ECO:0000313" key="3">
    <source>
        <dbReference type="Proteomes" id="UP000281553"/>
    </source>
</evidence>
<reference evidence="2 3" key="1">
    <citation type="submission" date="2018-11" db="EMBL/GenBank/DDBJ databases">
        <authorList>
            <consortium name="Pathogen Informatics"/>
        </authorList>
    </citation>
    <scope>NUCLEOTIDE SEQUENCE [LARGE SCALE GENOMIC DNA]</scope>
</reference>
<dbReference type="PANTHER" id="PTHR10219">
    <property type="entry name" value="GLYCOLIPID TRANSFER PROTEIN-RELATED"/>
    <property type="match status" value="1"/>
</dbReference>
<gene>
    <name evidence="2" type="ORF">DILT_LOCUS999</name>
</gene>
<dbReference type="OrthoDB" id="116883at2759"/>
<dbReference type="Gene3D" id="1.10.3520.10">
    <property type="entry name" value="Glycolipid transfer protein"/>
    <property type="match status" value="1"/>
</dbReference>
<dbReference type="GO" id="GO:0016020">
    <property type="term" value="C:membrane"/>
    <property type="evidence" value="ECO:0007669"/>
    <property type="project" value="TreeGrafter"/>
</dbReference>
<dbReference type="Proteomes" id="UP000281553">
    <property type="component" value="Unassembled WGS sequence"/>
</dbReference>
<dbReference type="GO" id="GO:1902388">
    <property type="term" value="F:ceramide 1-phosphate transfer activity"/>
    <property type="evidence" value="ECO:0007669"/>
    <property type="project" value="TreeGrafter"/>
</dbReference>
<sequence length="100" mass="11482">MRCTEPDEKTLCELGQTAYDETLAKHHPWVVRNAVTVAFHALPNRQQFIEKMVASQPAESQLTTVDICRNFLIKEGIPALKKAYDVTETIYKKYDMLELP</sequence>
<dbReference type="EMBL" id="UYRU01005623">
    <property type="protein sequence ID" value="VDK39073.1"/>
    <property type="molecule type" value="Genomic_DNA"/>
</dbReference>
<dbReference type="InterPro" id="IPR036497">
    <property type="entry name" value="GLTP_sf"/>
</dbReference>
<dbReference type="GO" id="GO:1902387">
    <property type="term" value="F:ceramide 1-phosphate binding"/>
    <property type="evidence" value="ECO:0007669"/>
    <property type="project" value="TreeGrafter"/>
</dbReference>
<dbReference type="AlphaFoldDB" id="A0A3P6Q9R1"/>
<dbReference type="SUPFAM" id="SSF110004">
    <property type="entry name" value="Glycolipid transfer protein, GLTP"/>
    <property type="match status" value="1"/>
</dbReference>
<keyword evidence="3" id="KW-1185">Reference proteome</keyword>
<dbReference type="Pfam" id="PF08718">
    <property type="entry name" value="GLTP"/>
    <property type="match status" value="1"/>
</dbReference>